<dbReference type="OrthoDB" id="9793412at2"/>
<dbReference type="Pfam" id="PF00156">
    <property type="entry name" value="Pribosyltran"/>
    <property type="match status" value="1"/>
</dbReference>
<dbReference type="InterPro" id="IPR029057">
    <property type="entry name" value="PRTase-like"/>
</dbReference>
<reference evidence="3 4" key="1">
    <citation type="submission" date="2017-11" db="EMBL/GenBank/DDBJ databases">
        <title>Draft genome sequence of Mitsuaria sp. HWN-4.</title>
        <authorList>
            <person name="Gundlapally S.R."/>
        </authorList>
    </citation>
    <scope>NUCLEOTIDE SEQUENCE [LARGE SCALE GENOMIC DNA]</scope>
    <source>
        <strain evidence="3 4">HWN-4</strain>
    </source>
</reference>
<accession>A0A2G9CF81</accession>
<organism evidence="3 4">
    <name type="scientific">Roseateles chitinivorans</name>
    <dbReference type="NCBI Taxonomy" id="2917965"/>
    <lineage>
        <taxon>Bacteria</taxon>
        <taxon>Pseudomonadati</taxon>
        <taxon>Pseudomonadota</taxon>
        <taxon>Betaproteobacteria</taxon>
        <taxon>Burkholderiales</taxon>
        <taxon>Sphaerotilaceae</taxon>
        <taxon>Roseateles</taxon>
    </lineage>
</organism>
<dbReference type="Gene3D" id="3.40.50.2020">
    <property type="match status" value="1"/>
</dbReference>
<dbReference type="Proteomes" id="UP000231501">
    <property type="component" value="Unassembled WGS sequence"/>
</dbReference>
<dbReference type="PANTHER" id="PTHR47505">
    <property type="entry name" value="DNA UTILIZATION PROTEIN YHGH"/>
    <property type="match status" value="1"/>
</dbReference>
<proteinExistence type="inferred from homology"/>
<dbReference type="RefSeq" id="WP_099859583.1">
    <property type="nucleotide sequence ID" value="NZ_PEOG01000005.1"/>
</dbReference>
<evidence type="ECO:0000256" key="1">
    <source>
        <dbReference type="ARBA" id="ARBA00008007"/>
    </source>
</evidence>
<dbReference type="InterPro" id="IPR051910">
    <property type="entry name" value="ComF/GntX_DNA_util-trans"/>
</dbReference>
<dbReference type="EMBL" id="PEOG01000005">
    <property type="protein sequence ID" value="PIM55108.1"/>
    <property type="molecule type" value="Genomic_DNA"/>
</dbReference>
<gene>
    <name evidence="3" type="ORF">CS062_00815</name>
</gene>
<dbReference type="SUPFAM" id="SSF53271">
    <property type="entry name" value="PRTase-like"/>
    <property type="match status" value="1"/>
</dbReference>
<dbReference type="CDD" id="cd06223">
    <property type="entry name" value="PRTases_typeI"/>
    <property type="match status" value="1"/>
</dbReference>
<dbReference type="GO" id="GO:0016740">
    <property type="term" value="F:transferase activity"/>
    <property type="evidence" value="ECO:0007669"/>
    <property type="project" value="UniProtKB-KW"/>
</dbReference>
<dbReference type="AlphaFoldDB" id="A0A2G9CF81"/>
<protein>
    <submittedName>
        <fullName evidence="3">Phosphoribosyl transferase</fullName>
    </submittedName>
</protein>
<sequence>MACGIARIGPVGRALVERLGGPWRWPGQCALCRRWCRGGTCADCDALHPPDARPRCALCALRLPPGAARAAASDLRSLRCGRCARQPPPLSRCVAAMDYRFPWDRLLLALKFGEQLEVAPLLARRLSLALARAGVDAPDLILPVPLSTERLRERGYNQAHEIARRLAWPRAADGVERQSRLCARTLLRLRDTAQQARLPLDRRRSNLRGAFAVMKPVRGLRVAIVDDVMTSGATLHEAALALRRAGAADVQAWVVARTP</sequence>
<comment type="caution">
    <text evidence="3">The sequence shown here is derived from an EMBL/GenBank/DDBJ whole genome shotgun (WGS) entry which is preliminary data.</text>
</comment>
<name>A0A2G9CF81_9BURK</name>
<comment type="similarity">
    <text evidence="1">Belongs to the ComF/GntX family.</text>
</comment>
<evidence type="ECO:0000259" key="2">
    <source>
        <dbReference type="Pfam" id="PF00156"/>
    </source>
</evidence>
<dbReference type="PANTHER" id="PTHR47505:SF1">
    <property type="entry name" value="DNA UTILIZATION PROTEIN YHGH"/>
    <property type="match status" value="1"/>
</dbReference>
<evidence type="ECO:0000313" key="4">
    <source>
        <dbReference type="Proteomes" id="UP000231501"/>
    </source>
</evidence>
<feature type="domain" description="Phosphoribosyltransferase" evidence="2">
    <location>
        <begin position="217"/>
        <end position="257"/>
    </location>
</feature>
<keyword evidence="4" id="KW-1185">Reference proteome</keyword>
<keyword evidence="3" id="KW-0808">Transferase</keyword>
<dbReference type="InterPro" id="IPR000836">
    <property type="entry name" value="PRTase_dom"/>
</dbReference>
<evidence type="ECO:0000313" key="3">
    <source>
        <dbReference type="EMBL" id="PIM55108.1"/>
    </source>
</evidence>